<dbReference type="Proteomes" id="UP000231279">
    <property type="component" value="Unassembled WGS sequence"/>
</dbReference>
<dbReference type="STRING" id="429701.A0A2G9GC64"/>
<keyword evidence="1" id="KW-0830">Ubiquinone</keyword>
<dbReference type="Pfam" id="PF01209">
    <property type="entry name" value="Ubie_methyltran"/>
    <property type="match status" value="1"/>
</dbReference>
<gene>
    <name evidence="1" type="ORF">CDL12_24601</name>
</gene>
<evidence type="ECO:0000313" key="2">
    <source>
        <dbReference type="Proteomes" id="UP000231279"/>
    </source>
</evidence>
<dbReference type="AlphaFoldDB" id="A0A2G9GC64"/>
<dbReference type="PANTHER" id="PTHR43591">
    <property type="entry name" value="METHYLTRANSFERASE"/>
    <property type="match status" value="1"/>
</dbReference>
<dbReference type="OrthoDB" id="6329284at2759"/>
<dbReference type="GO" id="GO:0008168">
    <property type="term" value="F:methyltransferase activity"/>
    <property type="evidence" value="ECO:0007669"/>
    <property type="project" value="UniProtKB-KW"/>
</dbReference>
<dbReference type="PANTHER" id="PTHR43591:SF24">
    <property type="entry name" value="2-METHOXY-6-POLYPRENYL-1,4-BENZOQUINOL METHYLASE, MITOCHONDRIAL"/>
    <property type="match status" value="1"/>
</dbReference>
<dbReference type="Gene3D" id="3.40.50.150">
    <property type="entry name" value="Vaccinia Virus protein VP39"/>
    <property type="match status" value="2"/>
</dbReference>
<dbReference type="EMBL" id="NKXS01005733">
    <property type="protein sequence ID" value="PIN02879.1"/>
    <property type="molecule type" value="Genomic_DNA"/>
</dbReference>
<evidence type="ECO:0000313" key="1">
    <source>
        <dbReference type="EMBL" id="PIN02879.1"/>
    </source>
</evidence>
<keyword evidence="2" id="KW-1185">Reference proteome</keyword>
<dbReference type="SUPFAM" id="SSF53335">
    <property type="entry name" value="S-adenosyl-L-methionine-dependent methyltransferases"/>
    <property type="match status" value="1"/>
</dbReference>
<keyword evidence="1" id="KW-0808">Transferase</keyword>
<name>A0A2G9GC64_9LAMI</name>
<proteinExistence type="predicted"/>
<organism evidence="1 2">
    <name type="scientific">Handroanthus impetiginosus</name>
    <dbReference type="NCBI Taxonomy" id="429701"/>
    <lineage>
        <taxon>Eukaryota</taxon>
        <taxon>Viridiplantae</taxon>
        <taxon>Streptophyta</taxon>
        <taxon>Embryophyta</taxon>
        <taxon>Tracheophyta</taxon>
        <taxon>Spermatophyta</taxon>
        <taxon>Magnoliopsida</taxon>
        <taxon>eudicotyledons</taxon>
        <taxon>Gunneridae</taxon>
        <taxon>Pentapetalae</taxon>
        <taxon>asterids</taxon>
        <taxon>lamiids</taxon>
        <taxon>Lamiales</taxon>
        <taxon>Bignoniaceae</taxon>
        <taxon>Crescentiina</taxon>
        <taxon>Tabebuia alliance</taxon>
        <taxon>Handroanthus</taxon>
    </lineage>
</organism>
<dbReference type="GO" id="GO:0032259">
    <property type="term" value="P:methylation"/>
    <property type="evidence" value="ECO:0007669"/>
    <property type="project" value="UniProtKB-KW"/>
</dbReference>
<reference evidence="2" key="1">
    <citation type="journal article" date="2018" name="Gigascience">
        <title>Genome assembly of the Pink Ipe (Handroanthus impetiginosus, Bignoniaceae), a highly valued, ecologically keystone Neotropical timber forest tree.</title>
        <authorList>
            <person name="Silva-Junior O.B."/>
            <person name="Grattapaglia D."/>
            <person name="Novaes E."/>
            <person name="Collevatti R.G."/>
        </authorList>
    </citation>
    <scope>NUCLEOTIDE SEQUENCE [LARGE SCALE GENOMIC DNA]</scope>
    <source>
        <strain evidence="2">cv. UFG-1</strain>
    </source>
</reference>
<comment type="caution">
    <text evidence="1">The sequence shown here is derived from an EMBL/GenBank/DDBJ whole genome shotgun (WGS) entry which is preliminary data.</text>
</comment>
<protein>
    <submittedName>
        <fullName evidence="1">Ubiquinone biosynthesis methyltransferase COQ5</fullName>
    </submittedName>
</protein>
<dbReference type="InterPro" id="IPR029063">
    <property type="entry name" value="SAM-dependent_MTases_sf"/>
</dbReference>
<accession>A0A2G9GC64</accession>
<sequence>MATLQFTLPPITGGRRRPVSRTRTILRPVMCAAERQALFNRIAPVYDNLNDLFSLGRHRVWKRMTVSWSGAKEGDTVLDVCCGSGDLAFHCLRKLESMARFGILFAVSDYVNLSFGNRVMDVVIALDFSKQQLQIAACRQRERTKACYKNIENIVDRKKALEEMNGVLKPGSTLSVLDFNKSKSPLTSSIQDWMIDNVVVPVASGYGLASEYHYLKNSIKEYLTGDELEKLALEAGFSKAKFYEIGAGFMGNLVATHWNDVSPHSSSS</sequence>
<keyword evidence="1" id="KW-0489">Methyltransferase</keyword>